<dbReference type="PANTHER" id="PTHR43030:SF1">
    <property type="entry name" value="PHOSPHOENOLPYRUVATE SYNTHASE"/>
    <property type="match status" value="1"/>
</dbReference>
<dbReference type="EMBL" id="SLWS01000002">
    <property type="protein sequence ID" value="TCO61914.1"/>
    <property type="molecule type" value="Genomic_DNA"/>
</dbReference>
<evidence type="ECO:0000313" key="5">
    <source>
        <dbReference type="EMBL" id="TCO61914.1"/>
    </source>
</evidence>
<evidence type="ECO:0000256" key="2">
    <source>
        <dbReference type="ARBA" id="ARBA00022741"/>
    </source>
</evidence>
<dbReference type="PANTHER" id="PTHR43030">
    <property type="entry name" value="PHOSPHOENOLPYRUVATE SYNTHASE"/>
    <property type="match status" value="1"/>
</dbReference>
<dbReference type="AlphaFoldDB" id="A0A4R2JR18"/>
<evidence type="ECO:0000256" key="3">
    <source>
        <dbReference type="ARBA" id="ARBA00022840"/>
    </source>
</evidence>
<proteinExistence type="inferred from homology"/>
<gene>
    <name evidence="5" type="ORF">EV192_10251</name>
</gene>
<comment type="caution">
    <text evidence="5">The sequence shown here is derived from an EMBL/GenBank/DDBJ whole genome shotgun (WGS) entry which is preliminary data.</text>
</comment>
<dbReference type="GO" id="GO:0005524">
    <property type="term" value="F:ATP binding"/>
    <property type="evidence" value="ECO:0007669"/>
    <property type="project" value="UniProtKB-KW"/>
</dbReference>
<keyword evidence="6" id="KW-1185">Reference proteome</keyword>
<dbReference type="RefSeq" id="WP_243726734.1">
    <property type="nucleotide sequence ID" value="NZ_SLWS01000002.1"/>
</dbReference>
<evidence type="ECO:0000313" key="6">
    <source>
        <dbReference type="Proteomes" id="UP000295680"/>
    </source>
</evidence>
<organism evidence="5 6">
    <name type="scientific">Actinocrispum wychmicini</name>
    <dbReference type="NCBI Taxonomy" id="1213861"/>
    <lineage>
        <taxon>Bacteria</taxon>
        <taxon>Bacillati</taxon>
        <taxon>Actinomycetota</taxon>
        <taxon>Actinomycetes</taxon>
        <taxon>Pseudonocardiales</taxon>
        <taxon>Pseudonocardiaceae</taxon>
        <taxon>Actinocrispum</taxon>
    </lineage>
</organism>
<keyword evidence="2" id="KW-0547">Nucleotide-binding</keyword>
<dbReference type="SUPFAM" id="SSF52009">
    <property type="entry name" value="Phosphohistidine domain"/>
    <property type="match status" value="1"/>
</dbReference>
<dbReference type="Gene3D" id="3.50.30.10">
    <property type="entry name" value="Phosphohistidine domain"/>
    <property type="match status" value="1"/>
</dbReference>
<dbReference type="InterPro" id="IPR006319">
    <property type="entry name" value="PEP_synth"/>
</dbReference>
<sequence length="107" mass="10991">MRPVAKGIAASGGQARGRACVMRDKLRPVEPGEVLVTVLTDPVSFADLVEHAVALVTDLGGLTSHPAILARELGIPAVVSTRDGTSTIQDGALIMVDGDTGEVFAVD</sequence>
<comment type="similarity">
    <text evidence="1">Belongs to the PEP-utilizing enzyme family.</text>
</comment>
<evidence type="ECO:0000256" key="1">
    <source>
        <dbReference type="ARBA" id="ARBA00007837"/>
    </source>
</evidence>
<protein>
    <submittedName>
        <fullName evidence="5">PEP-utilizing family enzyme</fullName>
    </submittedName>
</protein>
<reference evidence="5 6" key="1">
    <citation type="submission" date="2019-03" db="EMBL/GenBank/DDBJ databases">
        <title>Genomic Encyclopedia of Type Strains, Phase IV (KMG-IV): sequencing the most valuable type-strain genomes for metagenomic binning, comparative biology and taxonomic classification.</title>
        <authorList>
            <person name="Goeker M."/>
        </authorList>
    </citation>
    <scope>NUCLEOTIDE SEQUENCE [LARGE SCALE GENOMIC DNA]</scope>
    <source>
        <strain evidence="5 6">DSM 45934</strain>
    </source>
</reference>
<keyword evidence="3" id="KW-0067">ATP-binding</keyword>
<dbReference type="Proteomes" id="UP000295680">
    <property type="component" value="Unassembled WGS sequence"/>
</dbReference>
<name>A0A4R2JR18_9PSEU</name>
<dbReference type="InterPro" id="IPR036637">
    <property type="entry name" value="Phosphohistidine_dom_sf"/>
</dbReference>
<dbReference type="GO" id="GO:0008986">
    <property type="term" value="F:pyruvate, water dikinase activity"/>
    <property type="evidence" value="ECO:0007669"/>
    <property type="project" value="InterPro"/>
</dbReference>
<accession>A0A4R2JR18</accession>
<dbReference type="Pfam" id="PF00391">
    <property type="entry name" value="PEP-utilizers"/>
    <property type="match status" value="1"/>
</dbReference>
<feature type="domain" description="PEP-utilising enzyme mobile" evidence="4">
    <location>
        <begin position="30"/>
        <end position="101"/>
    </location>
</feature>
<dbReference type="InterPro" id="IPR008279">
    <property type="entry name" value="PEP-util_enz_mobile_dom"/>
</dbReference>
<evidence type="ECO:0000259" key="4">
    <source>
        <dbReference type="Pfam" id="PF00391"/>
    </source>
</evidence>